<keyword evidence="2" id="KW-1185">Reference proteome</keyword>
<accession>A0A1L7XCS2</accession>
<organism evidence="1 2">
    <name type="scientific">Phialocephala subalpina</name>
    <dbReference type="NCBI Taxonomy" id="576137"/>
    <lineage>
        <taxon>Eukaryota</taxon>
        <taxon>Fungi</taxon>
        <taxon>Dikarya</taxon>
        <taxon>Ascomycota</taxon>
        <taxon>Pezizomycotina</taxon>
        <taxon>Leotiomycetes</taxon>
        <taxon>Helotiales</taxon>
        <taxon>Mollisiaceae</taxon>
        <taxon>Phialocephala</taxon>
        <taxon>Phialocephala fortinii species complex</taxon>
    </lineage>
</organism>
<evidence type="ECO:0000313" key="1">
    <source>
        <dbReference type="EMBL" id="CZR62831.1"/>
    </source>
</evidence>
<name>A0A1L7XCS2_9HELO</name>
<sequence>MLSHRTALHFGAHCIAIESLRVNQWFETETSGEVKVENPTMPSVPALRPRMDSGKWNACPSAFRISFEEGELVDHGSDGQGRRNVFNAGVKKQDKVYQHAQQTFC</sequence>
<dbReference type="EMBL" id="FJOG01000022">
    <property type="protein sequence ID" value="CZR62831.1"/>
    <property type="molecule type" value="Genomic_DNA"/>
</dbReference>
<dbReference type="AlphaFoldDB" id="A0A1L7XCS2"/>
<protein>
    <submittedName>
        <fullName evidence="1">Uncharacterized protein</fullName>
    </submittedName>
</protein>
<dbReference type="Proteomes" id="UP000184330">
    <property type="component" value="Unassembled WGS sequence"/>
</dbReference>
<proteinExistence type="predicted"/>
<gene>
    <name evidence="1" type="ORF">PAC_12728</name>
</gene>
<reference evidence="1 2" key="1">
    <citation type="submission" date="2016-03" db="EMBL/GenBank/DDBJ databases">
        <authorList>
            <person name="Ploux O."/>
        </authorList>
    </citation>
    <scope>NUCLEOTIDE SEQUENCE [LARGE SCALE GENOMIC DNA]</scope>
    <source>
        <strain evidence="1 2">UAMH 11012</strain>
    </source>
</reference>
<evidence type="ECO:0000313" key="2">
    <source>
        <dbReference type="Proteomes" id="UP000184330"/>
    </source>
</evidence>